<evidence type="ECO:0000313" key="3">
    <source>
        <dbReference type="Proteomes" id="UP000823388"/>
    </source>
</evidence>
<accession>A0A8T0T9F4</accession>
<proteinExistence type="predicted"/>
<sequence length="206" mass="22806">MGRSGLRRPPPLRSARGRRRCGALGASARATSALPRLLPPHGAAGVLQLEVTSPNPEKLYETAVIDYFLYEESAGRLPSLLLLPGCFIQMAWERGEKHTGRRFHMAHHLWKSDTGILRRGADEVLLVAQLEVPNHDNDLGVRSHTEICVLHAAGGSRLEWEMNHAVPIVHGEATAGEAEELMQWWETDAAVSVGSRFLCFVDYLRS</sequence>
<feature type="region of interest" description="Disordered" evidence="1">
    <location>
        <begin position="1"/>
        <end position="20"/>
    </location>
</feature>
<dbReference type="PANTHER" id="PTHR33074">
    <property type="entry name" value="EXPRESSED PROTEIN-RELATED"/>
    <property type="match status" value="1"/>
</dbReference>
<dbReference type="Proteomes" id="UP000823388">
    <property type="component" value="Chromosome 4N"/>
</dbReference>
<comment type="caution">
    <text evidence="2">The sequence shown here is derived from an EMBL/GenBank/DDBJ whole genome shotgun (WGS) entry which is preliminary data.</text>
</comment>
<dbReference type="PANTHER" id="PTHR33074:SF76">
    <property type="entry name" value="OS11G0569701 PROTEIN"/>
    <property type="match status" value="1"/>
</dbReference>
<dbReference type="EMBL" id="CM029044">
    <property type="protein sequence ID" value="KAG2605804.1"/>
    <property type="molecule type" value="Genomic_DNA"/>
</dbReference>
<organism evidence="2 3">
    <name type="scientific">Panicum virgatum</name>
    <name type="common">Blackwell switchgrass</name>
    <dbReference type="NCBI Taxonomy" id="38727"/>
    <lineage>
        <taxon>Eukaryota</taxon>
        <taxon>Viridiplantae</taxon>
        <taxon>Streptophyta</taxon>
        <taxon>Embryophyta</taxon>
        <taxon>Tracheophyta</taxon>
        <taxon>Spermatophyta</taxon>
        <taxon>Magnoliopsida</taxon>
        <taxon>Liliopsida</taxon>
        <taxon>Poales</taxon>
        <taxon>Poaceae</taxon>
        <taxon>PACMAD clade</taxon>
        <taxon>Panicoideae</taxon>
        <taxon>Panicodae</taxon>
        <taxon>Paniceae</taxon>
        <taxon>Panicinae</taxon>
        <taxon>Panicum</taxon>
        <taxon>Panicum sect. Hiantes</taxon>
    </lineage>
</organism>
<evidence type="ECO:0000256" key="1">
    <source>
        <dbReference type="SAM" id="MobiDB-lite"/>
    </source>
</evidence>
<protein>
    <submittedName>
        <fullName evidence="2">Uncharacterized protein</fullName>
    </submittedName>
</protein>
<keyword evidence="3" id="KW-1185">Reference proteome</keyword>
<gene>
    <name evidence="2" type="ORF">PVAP13_4NG148286</name>
</gene>
<evidence type="ECO:0000313" key="2">
    <source>
        <dbReference type="EMBL" id="KAG2605804.1"/>
    </source>
</evidence>
<reference evidence="2" key="1">
    <citation type="submission" date="2020-05" db="EMBL/GenBank/DDBJ databases">
        <title>WGS assembly of Panicum virgatum.</title>
        <authorList>
            <person name="Lovell J.T."/>
            <person name="Jenkins J."/>
            <person name="Shu S."/>
            <person name="Juenger T.E."/>
            <person name="Schmutz J."/>
        </authorList>
    </citation>
    <scope>NUCLEOTIDE SEQUENCE</scope>
    <source>
        <strain evidence="2">AP13</strain>
    </source>
</reference>
<name>A0A8T0T9F4_PANVG</name>
<dbReference type="AlphaFoldDB" id="A0A8T0T9F4"/>